<gene>
    <name evidence="1" type="ORF">HaLaN_23700</name>
</gene>
<comment type="caution">
    <text evidence="1">The sequence shown here is derived from an EMBL/GenBank/DDBJ whole genome shotgun (WGS) entry which is preliminary data.</text>
</comment>
<protein>
    <submittedName>
        <fullName evidence="1">Uncharacterized protein</fullName>
    </submittedName>
</protein>
<reference evidence="1 2" key="1">
    <citation type="submission" date="2020-02" db="EMBL/GenBank/DDBJ databases">
        <title>Draft genome sequence of Haematococcus lacustris strain NIES-144.</title>
        <authorList>
            <person name="Morimoto D."/>
            <person name="Nakagawa S."/>
            <person name="Yoshida T."/>
            <person name="Sawayama S."/>
        </authorList>
    </citation>
    <scope>NUCLEOTIDE SEQUENCE [LARGE SCALE GENOMIC DNA]</scope>
    <source>
        <strain evidence="1 2">NIES-144</strain>
    </source>
</reference>
<dbReference type="AlphaFoldDB" id="A0A699ZUS7"/>
<evidence type="ECO:0000313" key="1">
    <source>
        <dbReference type="EMBL" id="GFH25695.1"/>
    </source>
</evidence>
<keyword evidence="2" id="KW-1185">Reference proteome</keyword>
<sequence>MAATATLLAPTGGLSPAPAAGRLTGWPPLPGCLPACVCVQEVVAGRATVGDLVMVNGLLFQASIAVLYSGDAHDEAAVVAMTAIPAAQLPGHSLPGDQAKHAGHGQLVCAAEGAASHPGPARSQATDVECDVEFKEVRFGYRKDHPPILDGVTFKVPAGKRCEGVAWSRGCHGHDEHHHVA</sequence>
<evidence type="ECO:0000313" key="2">
    <source>
        <dbReference type="Proteomes" id="UP000485058"/>
    </source>
</evidence>
<accession>A0A699ZUS7</accession>
<organism evidence="1 2">
    <name type="scientific">Haematococcus lacustris</name>
    <name type="common">Green alga</name>
    <name type="synonym">Haematococcus pluvialis</name>
    <dbReference type="NCBI Taxonomy" id="44745"/>
    <lineage>
        <taxon>Eukaryota</taxon>
        <taxon>Viridiplantae</taxon>
        <taxon>Chlorophyta</taxon>
        <taxon>core chlorophytes</taxon>
        <taxon>Chlorophyceae</taxon>
        <taxon>CS clade</taxon>
        <taxon>Chlamydomonadales</taxon>
        <taxon>Haematococcaceae</taxon>
        <taxon>Haematococcus</taxon>
    </lineage>
</organism>
<proteinExistence type="predicted"/>
<dbReference type="Proteomes" id="UP000485058">
    <property type="component" value="Unassembled WGS sequence"/>
</dbReference>
<dbReference type="EMBL" id="BLLF01002891">
    <property type="protein sequence ID" value="GFH25695.1"/>
    <property type="molecule type" value="Genomic_DNA"/>
</dbReference>
<name>A0A699ZUS7_HAELA</name>